<dbReference type="Proteomes" id="UP001272987">
    <property type="component" value="Unassembled WGS sequence"/>
</dbReference>
<evidence type="ECO:0000313" key="2">
    <source>
        <dbReference type="Proteomes" id="UP001272987"/>
    </source>
</evidence>
<keyword evidence="2" id="KW-1185">Reference proteome</keyword>
<accession>A0ABU4MB17</accession>
<comment type="caution">
    <text evidence="1">The sequence shown here is derived from an EMBL/GenBank/DDBJ whole genome shotgun (WGS) entry which is preliminary data.</text>
</comment>
<dbReference type="EMBL" id="JARAWP010000040">
    <property type="protein sequence ID" value="MDX3024991.1"/>
    <property type="molecule type" value="Genomic_DNA"/>
</dbReference>
<organism evidence="1 2">
    <name type="scientific">Streptomyces acidiscabies</name>
    <dbReference type="NCBI Taxonomy" id="42234"/>
    <lineage>
        <taxon>Bacteria</taxon>
        <taxon>Bacillati</taxon>
        <taxon>Actinomycetota</taxon>
        <taxon>Actinomycetes</taxon>
        <taxon>Kitasatosporales</taxon>
        <taxon>Streptomycetaceae</taxon>
        <taxon>Streptomyces</taxon>
    </lineage>
</organism>
<name>A0ABU4MB17_9ACTN</name>
<gene>
    <name evidence="1" type="ORF">PV666_45075</name>
</gene>
<dbReference type="RefSeq" id="WP_319167405.1">
    <property type="nucleotide sequence ID" value="NZ_JARAWP010000040.1"/>
</dbReference>
<protein>
    <submittedName>
        <fullName evidence="1">Uncharacterized protein</fullName>
    </submittedName>
</protein>
<proteinExistence type="predicted"/>
<sequence>MALYSSWIDSLDPGHLTVEVPAGLTVWTLNPVTYAAQEQPVVCPWCHADRDVTLRTSGRYAVVLCGQGHTWLERGLLASAVRQLHAVRERGGVPADEPFRIPQTLDGVWLWLLPRQESPFPSGAPAAAPTSVVRAKPLNPFTLMDVSAPFPQRAALLSAGLVAWALPCHGTLFARLVLGPRPGHDARLVTLALWRLLLDTAPTPPVPDILSEDPSGDRHAFMSLDLMDLAARLNPDDASTTALRDRLRSLDPATTGFLPAADTAGLRDCSAREWSDACNLAFLTLMVHADYARISQALTAGPRKLTMRRPRLSDCCVIAPHTAP</sequence>
<evidence type="ECO:0000313" key="1">
    <source>
        <dbReference type="EMBL" id="MDX3024991.1"/>
    </source>
</evidence>
<reference evidence="1 2" key="1">
    <citation type="journal article" date="2023" name="Microb. Genom.">
        <title>Mesoterricola silvestris gen. nov., sp. nov., Mesoterricola sediminis sp. nov., Geothrix oryzae sp. nov., Geothrix edaphica sp. nov., Geothrix rubra sp. nov., and Geothrix limicola sp. nov., six novel members of Acidobacteriota isolated from soils.</title>
        <authorList>
            <person name="Weisberg A.J."/>
            <person name="Pearce E."/>
            <person name="Kramer C.G."/>
            <person name="Chang J.H."/>
            <person name="Clarke C.R."/>
        </authorList>
    </citation>
    <scope>NUCLEOTIDE SEQUENCE [LARGE SCALE GENOMIC DNA]</scope>
    <source>
        <strain evidence="1 2">NB05-1H</strain>
    </source>
</reference>